<dbReference type="Proteomes" id="UP000499080">
    <property type="component" value="Unassembled WGS sequence"/>
</dbReference>
<protein>
    <submittedName>
        <fullName evidence="1">Uncharacterized protein</fullName>
    </submittedName>
</protein>
<dbReference type="EMBL" id="BGPR01000394">
    <property type="protein sequence ID" value="GBM17810.1"/>
    <property type="molecule type" value="Genomic_DNA"/>
</dbReference>
<accession>A0A4Y2DLU8</accession>
<evidence type="ECO:0000313" key="1">
    <source>
        <dbReference type="EMBL" id="GBM17810.1"/>
    </source>
</evidence>
<sequence length="124" mass="14566">MQNRTYARPTLEKKNILELKYRKHITTGKARRVFQLQNMKYSESVKVLPASTEIQDSVTSKFESLTQSANEKFEGLLQVVNEKFEKQTAIFANMLHKTIEFIMQNMYKIIVQSLGDKYLTYSEF</sequence>
<reference evidence="1 2" key="1">
    <citation type="journal article" date="2019" name="Sci. Rep.">
        <title>Orb-weaving spider Araneus ventricosus genome elucidates the spidroin gene catalogue.</title>
        <authorList>
            <person name="Kono N."/>
            <person name="Nakamura H."/>
            <person name="Ohtoshi R."/>
            <person name="Moran D.A.P."/>
            <person name="Shinohara A."/>
            <person name="Yoshida Y."/>
            <person name="Fujiwara M."/>
            <person name="Mori M."/>
            <person name="Tomita M."/>
            <person name="Arakawa K."/>
        </authorList>
    </citation>
    <scope>NUCLEOTIDE SEQUENCE [LARGE SCALE GENOMIC DNA]</scope>
</reference>
<comment type="caution">
    <text evidence="1">The sequence shown here is derived from an EMBL/GenBank/DDBJ whole genome shotgun (WGS) entry which is preliminary data.</text>
</comment>
<name>A0A4Y2DLU8_ARAVE</name>
<keyword evidence="2" id="KW-1185">Reference proteome</keyword>
<evidence type="ECO:0000313" key="2">
    <source>
        <dbReference type="Proteomes" id="UP000499080"/>
    </source>
</evidence>
<dbReference type="AlphaFoldDB" id="A0A4Y2DLU8"/>
<organism evidence="1 2">
    <name type="scientific">Araneus ventricosus</name>
    <name type="common">Orbweaver spider</name>
    <name type="synonym">Epeira ventricosa</name>
    <dbReference type="NCBI Taxonomy" id="182803"/>
    <lineage>
        <taxon>Eukaryota</taxon>
        <taxon>Metazoa</taxon>
        <taxon>Ecdysozoa</taxon>
        <taxon>Arthropoda</taxon>
        <taxon>Chelicerata</taxon>
        <taxon>Arachnida</taxon>
        <taxon>Araneae</taxon>
        <taxon>Araneomorphae</taxon>
        <taxon>Entelegynae</taxon>
        <taxon>Araneoidea</taxon>
        <taxon>Araneidae</taxon>
        <taxon>Araneus</taxon>
    </lineage>
</organism>
<proteinExistence type="predicted"/>
<gene>
    <name evidence="1" type="ORF">AVEN_99683_1</name>
</gene>